<dbReference type="PANTHER" id="PTHR34299:SF1">
    <property type="entry name" value="DIACYLGLYCEROL KINASE"/>
    <property type="match status" value="1"/>
</dbReference>
<evidence type="ECO:0000256" key="6">
    <source>
        <dbReference type="ARBA" id="ARBA00022692"/>
    </source>
</evidence>
<evidence type="ECO:0000256" key="5">
    <source>
        <dbReference type="ARBA" id="ARBA00022679"/>
    </source>
</evidence>
<evidence type="ECO:0000256" key="18">
    <source>
        <dbReference type="PIRSR" id="PIRSR600829-4"/>
    </source>
</evidence>
<feature type="binding site" evidence="17">
    <location>
        <position position="54"/>
    </location>
    <ligand>
        <name>ATP</name>
        <dbReference type="ChEBI" id="CHEBI:30616"/>
    </ligand>
</feature>
<gene>
    <name evidence="20" type="ordered locus">Tery_5028</name>
</gene>
<keyword evidence="12 19" id="KW-0472">Membrane</keyword>
<keyword evidence="4" id="KW-0444">Lipid biosynthesis</keyword>
<feature type="transmembrane region" description="Helical" evidence="19">
    <location>
        <begin position="69"/>
        <end position="88"/>
    </location>
</feature>
<proteinExistence type="inferred from homology"/>
<dbReference type="RefSeq" id="WP_011614234.1">
    <property type="nucleotide sequence ID" value="NC_008312.1"/>
</dbReference>
<dbReference type="STRING" id="203124.Tery_5028"/>
<evidence type="ECO:0000256" key="2">
    <source>
        <dbReference type="ARBA" id="ARBA00005967"/>
    </source>
</evidence>
<dbReference type="Gene3D" id="1.10.287.3610">
    <property type="match status" value="1"/>
</dbReference>
<comment type="similarity">
    <text evidence="2">Belongs to the bacterial diacylglycerol kinase family.</text>
</comment>
<keyword evidence="8 20" id="KW-0418">Kinase</keyword>
<feature type="binding site" evidence="16">
    <location>
        <position position="38"/>
    </location>
    <ligand>
        <name>substrate</name>
    </ligand>
</feature>
<feature type="binding site" evidence="16">
    <location>
        <position position="107"/>
    </location>
    <ligand>
        <name>substrate</name>
    </ligand>
</feature>
<dbReference type="AlphaFoldDB" id="Q10UY4"/>
<evidence type="ECO:0000256" key="1">
    <source>
        <dbReference type="ARBA" id="ARBA00004651"/>
    </source>
</evidence>
<evidence type="ECO:0000256" key="3">
    <source>
        <dbReference type="ARBA" id="ARBA00022475"/>
    </source>
</evidence>
<evidence type="ECO:0000256" key="19">
    <source>
        <dbReference type="SAM" id="Phobius"/>
    </source>
</evidence>
<evidence type="ECO:0000256" key="10">
    <source>
        <dbReference type="ARBA" id="ARBA00022989"/>
    </source>
</evidence>
<sequence length="179" mass="19938">MKINELSIFYYKAPFIGQPKNSVTAKLNLSKKTVKFNRELSWQVANNILTSFKYAWSGLSYAFQTQRNFRIHTFIGIVAISLSILLKLQLIETVVIVLTIGLVMAMELLNTAIESAVDLTVKQHYHKLAKIAKDCAAAAVLVSAIVALLVASYLILPPLLEMLISAIDSYKLSCLPFFI</sequence>
<keyword evidence="3" id="KW-1003">Cell membrane</keyword>
<evidence type="ECO:0000256" key="12">
    <source>
        <dbReference type="ARBA" id="ARBA00023136"/>
    </source>
</evidence>
<feature type="binding site" evidence="17">
    <location>
        <position position="114"/>
    </location>
    <ligand>
        <name>ATP</name>
        <dbReference type="ChEBI" id="CHEBI:30616"/>
    </ligand>
</feature>
<keyword evidence="7 17" id="KW-0547">Nucleotide-binding</keyword>
<dbReference type="GO" id="GO:0008654">
    <property type="term" value="P:phospholipid biosynthetic process"/>
    <property type="evidence" value="ECO:0007669"/>
    <property type="project" value="UniProtKB-KW"/>
</dbReference>
<accession>Q10UY4</accession>
<keyword evidence="10 19" id="KW-1133">Transmembrane helix</keyword>
<reference evidence="20" key="1">
    <citation type="submission" date="2006-06" db="EMBL/GenBank/DDBJ databases">
        <title>Complete sequence of Trichodesmium erythraeum IMS101.</title>
        <authorList>
            <consortium name="US DOE Joint Genome Institute"/>
            <person name="Copeland A."/>
            <person name="Lucas S."/>
            <person name="Lapidus A."/>
            <person name="Barry K."/>
            <person name="Detter J.C."/>
            <person name="Glavina del Rio T."/>
            <person name="Hammon N."/>
            <person name="Israni S."/>
            <person name="Dalin E."/>
            <person name="Tice H."/>
            <person name="Pitluck S."/>
            <person name="Kiss H."/>
            <person name="Munk A.C."/>
            <person name="Brettin T."/>
            <person name="Bruce D."/>
            <person name="Han C."/>
            <person name="Tapia R."/>
            <person name="Gilna P."/>
            <person name="Schmutz J."/>
            <person name="Larimer F."/>
            <person name="Land M."/>
            <person name="Hauser L."/>
            <person name="Kyrpides N."/>
            <person name="Kim E."/>
            <person name="Richardson P."/>
        </authorList>
    </citation>
    <scope>NUCLEOTIDE SEQUENCE [LARGE SCALE GENOMIC DNA]</scope>
    <source>
        <strain evidence="20">IMS101</strain>
    </source>
</reference>
<dbReference type="CDD" id="cd14265">
    <property type="entry name" value="UDPK_IM_like"/>
    <property type="match status" value="1"/>
</dbReference>
<dbReference type="GO" id="GO:0005886">
    <property type="term" value="C:plasma membrane"/>
    <property type="evidence" value="ECO:0007669"/>
    <property type="project" value="UniProtKB-SubCell"/>
</dbReference>
<dbReference type="InterPro" id="IPR033717">
    <property type="entry name" value="UDPK"/>
</dbReference>
<evidence type="ECO:0000256" key="16">
    <source>
        <dbReference type="PIRSR" id="PIRSR600829-2"/>
    </source>
</evidence>
<dbReference type="Pfam" id="PF01219">
    <property type="entry name" value="DAGK_prokar"/>
    <property type="match status" value="1"/>
</dbReference>
<dbReference type="GO" id="GO:0005524">
    <property type="term" value="F:ATP binding"/>
    <property type="evidence" value="ECO:0007669"/>
    <property type="project" value="UniProtKB-KW"/>
</dbReference>
<evidence type="ECO:0000256" key="9">
    <source>
        <dbReference type="ARBA" id="ARBA00022840"/>
    </source>
</evidence>
<dbReference type="GO" id="GO:0016301">
    <property type="term" value="F:kinase activity"/>
    <property type="evidence" value="ECO:0007669"/>
    <property type="project" value="UniProtKB-KW"/>
</dbReference>
<keyword evidence="9 17" id="KW-0067">ATP-binding</keyword>
<dbReference type="OrthoDB" id="9789934at2"/>
<comment type="cofactor">
    <cofactor evidence="18">
        <name>Mg(2+)</name>
        <dbReference type="ChEBI" id="CHEBI:18420"/>
    </cofactor>
    <text evidence="18">Mn(2+), Zn(2+), Cd(2+) and Co(2+) support activity to lesser extents.</text>
</comment>
<feature type="binding site" evidence="17">
    <location>
        <position position="38"/>
    </location>
    <ligand>
        <name>ATP</name>
        <dbReference type="ChEBI" id="CHEBI:30616"/>
    </ligand>
</feature>
<evidence type="ECO:0000313" key="20">
    <source>
        <dbReference type="EMBL" id="ABG53940.1"/>
    </source>
</evidence>
<comment type="subcellular location">
    <subcellularLocation>
        <location evidence="1">Cell membrane</location>
        <topology evidence="1">Multi-pass membrane protein</topology>
    </subcellularLocation>
</comment>
<feature type="binding site" evidence="17">
    <location>
        <begin position="133"/>
        <end position="134"/>
    </location>
    <ligand>
        <name>ATP</name>
        <dbReference type="ChEBI" id="CHEBI:30616"/>
    </ligand>
</feature>
<keyword evidence="18" id="KW-0479">Metal-binding</keyword>
<dbReference type="PANTHER" id="PTHR34299">
    <property type="entry name" value="DIACYLGLYCEROL KINASE"/>
    <property type="match status" value="1"/>
</dbReference>
<feature type="transmembrane region" description="Helical" evidence="19">
    <location>
        <begin position="94"/>
        <end position="113"/>
    </location>
</feature>
<evidence type="ECO:0000256" key="4">
    <source>
        <dbReference type="ARBA" id="ARBA00022516"/>
    </source>
</evidence>
<keyword evidence="14" id="KW-1208">Phospholipid metabolism</keyword>
<keyword evidence="13" id="KW-0594">Phospholipid biosynthesis</keyword>
<name>Q10UY4_TRIEI</name>
<keyword evidence="5" id="KW-0808">Transferase</keyword>
<dbReference type="KEGG" id="ter:Tery_5028"/>
<evidence type="ECO:0000256" key="14">
    <source>
        <dbReference type="ARBA" id="ARBA00023264"/>
    </source>
</evidence>
<dbReference type="InterPro" id="IPR000829">
    <property type="entry name" value="DAGK"/>
</dbReference>
<organism evidence="20">
    <name type="scientific">Trichodesmium erythraeum (strain IMS101)</name>
    <dbReference type="NCBI Taxonomy" id="203124"/>
    <lineage>
        <taxon>Bacteria</taxon>
        <taxon>Bacillati</taxon>
        <taxon>Cyanobacteriota</taxon>
        <taxon>Cyanophyceae</taxon>
        <taxon>Oscillatoriophycideae</taxon>
        <taxon>Oscillatoriales</taxon>
        <taxon>Microcoleaceae</taxon>
        <taxon>Trichodesmium</taxon>
    </lineage>
</organism>
<evidence type="ECO:0000256" key="7">
    <source>
        <dbReference type="ARBA" id="ARBA00022741"/>
    </source>
</evidence>
<dbReference type="eggNOG" id="COG0818">
    <property type="taxonomic scope" value="Bacteria"/>
</dbReference>
<keyword evidence="18" id="KW-0460">Magnesium</keyword>
<dbReference type="GO" id="GO:0046872">
    <property type="term" value="F:metal ion binding"/>
    <property type="evidence" value="ECO:0007669"/>
    <property type="project" value="UniProtKB-KW"/>
</dbReference>
<keyword evidence="6 19" id="KW-0812">Transmembrane</keyword>
<protein>
    <submittedName>
        <fullName evidence="20">Diacylglycerol kinase</fullName>
    </submittedName>
</protein>
<evidence type="ECO:0000256" key="17">
    <source>
        <dbReference type="PIRSR" id="PIRSR600829-3"/>
    </source>
</evidence>
<feature type="active site" description="Proton acceptor" evidence="15">
    <location>
        <position position="107"/>
    </location>
</feature>
<feature type="binding site" evidence="18">
    <location>
        <position position="114"/>
    </location>
    <ligand>
        <name>a divalent metal cation</name>
        <dbReference type="ChEBI" id="CHEBI:60240"/>
    </ligand>
</feature>
<evidence type="ECO:0000256" key="13">
    <source>
        <dbReference type="ARBA" id="ARBA00023209"/>
    </source>
</evidence>
<evidence type="ECO:0000256" key="8">
    <source>
        <dbReference type="ARBA" id="ARBA00022777"/>
    </source>
</evidence>
<evidence type="ECO:0000256" key="11">
    <source>
        <dbReference type="ARBA" id="ARBA00023098"/>
    </source>
</evidence>
<evidence type="ECO:0000256" key="15">
    <source>
        <dbReference type="PIRSR" id="PIRSR600829-1"/>
    </source>
</evidence>
<dbReference type="HOGENOM" id="CLU_112343_2_0_3"/>
<dbReference type="InterPro" id="IPR036945">
    <property type="entry name" value="DAGK_sf"/>
</dbReference>
<dbReference type="EMBL" id="CP000393">
    <property type="protein sequence ID" value="ABG53940.1"/>
    <property type="molecule type" value="Genomic_DNA"/>
</dbReference>
<keyword evidence="11" id="KW-0443">Lipid metabolism</keyword>
<feature type="transmembrane region" description="Helical" evidence="19">
    <location>
        <begin position="134"/>
        <end position="156"/>
    </location>
</feature>
<dbReference type="PROSITE" id="PS01069">
    <property type="entry name" value="DAGK_PROKAR"/>
    <property type="match status" value="1"/>
</dbReference>